<organism evidence="1 2">
    <name type="scientific">Hibiscus sabdariffa</name>
    <name type="common">roselle</name>
    <dbReference type="NCBI Taxonomy" id="183260"/>
    <lineage>
        <taxon>Eukaryota</taxon>
        <taxon>Viridiplantae</taxon>
        <taxon>Streptophyta</taxon>
        <taxon>Embryophyta</taxon>
        <taxon>Tracheophyta</taxon>
        <taxon>Spermatophyta</taxon>
        <taxon>Magnoliopsida</taxon>
        <taxon>eudicotyledons</taxon>
        <taxon>Gunneridae</taxon>
        <taxon>Pentapetalae</taxon>
        <taxon>rosids</taxon>
        <taxon>malvids</taxon>
        <taxon>Malvales</taxon>
        <taxon>Malvaceae</taxon>
        <taxon>Malvoideae</taxon>
        <taxon>Hibiscus</taxon>
    </lineage>
</organism>
<dbReference type="EMBL" id="JBBPBN010000016">
    <property type="protein sequence ID" value="KAK9020690.1"/>
    <property type="molecule type" value="Genomic_DNA"/>
</dbReference>
<dbReference type="Proteomes" id="UP001396334">
    <property type="component" value="Unassembled WGS sequence"/>
</dbReference>
<proteinExistence type="predicted"/>
<comment type="caution">
    <text evidence="1">The sequence shown here is derived from an EMBL/GenBank/DDBJ whole genome shotgun (WGS) entry which is preliminary data.</text>
</comment>
<evidence type="ECO:0000313" key="1">
    <source>
        <dbReference type="EMBL" id="KAK9020690.1"/>
    </source>
</evidence>
<accession>A0ABR2S6H7</accession>
<keyword evidence="2" id="KW-1185">Reference proteome</keyword>
<reference evidence="1 2" key="1">
    <citation type="journal article" date="2024" name="G3 (Bethesda)">
        <title>Genome assembly of Hibiscus sabdariffa L. provides insights into metabolisms of medicinal natural products.</title>
        <authorList>
            <person name="Kim T."/>
        </authorList>
    </citation>
    <scope>NUCLEOTIDE SEQUENCE [LARGE SCALE GENOMIC DNA]</scope>
    <source>
        <strain evidence="1">TK-2024</strain>
        <tissue evidence="1">Old leaves</tissue>
    </source>
</reference>
<evidence type="ECO:0000313" key="2">
    <source>
        <dbReference type="Proteomes" id="UP001396334"/>
    </source>
</evidence>
<protein>
    <submittedName>
        <fullName evidence="1">Uncharacterized protein</fullName>
    </submittedName>
</protein>
<sequence length="70" mass="7527">MFRGNALADKLSTWGRIHSQEAMTLSQPPSSLFALVGTDKRSCLLDPLLPHDWLGDATAACFKLQADPGG</sequence>
<gene>
    <name evidence="1" type="ORF">V6N11_010707</name>
</gene>
<name>A0ABR2S6H7_9ROSI</name>